<sequence length="147" mass="16602">MAATEYDKEAIEAAANKLGTLLDDMDDFNELKPHWPNAGKFPLAQWLERIVDDRRNAIVAHAEHLRLTLESSQTSLLQIAEDFDNLDGGNAEKIKGVLDKLTTRIQGEWDTWDSNTEKDHRNYTPRGDGNATDGDGYNDDLNDPLKY</sequence>
<evidence type="ECO:0000256" key="1">
    <source>
        <dbReference type="SAM" id="MobiDB-lite"/>
    </source>
</evidence>
<dbReference type="RefSeq" id="WP_378251056.1">
    <property type="nucleotide sequence ID" value="NZ_JBHSKF010000021.1"/>
</dbReference>
<accession>A0ABW0EUV9</accession>
<evidence type="ECO:0008006" key="4">
    <source>
        <dbReference type="Google" id="ProtNLM"/>
    </source>
</evidence>
<reference evidence="3" key="1">
    <citation type="journal article" date="2019" name="Int. J. Syst. Evol. Microbiol.">
        <title>The Global Catalogue of Microorganisms (GCM) 10K type strain sequencing project: providing services to taxonomists for standard genome sequencing and annotation.</title>
        <authorList>
            <consortium name="The Broad Institute Genomics Platform"/>
            <consortium name="The Broad Institute Genome Sequencing Center for Infectious Disease"/>
            <person name="Wu L."/>
            <person name="Ma J."/>
        </authorList>
    </citation>
    <scope>NUCLEOTIDE SEQUENCE [LARGE SCALE GENOMIC DNA]</scope>
    <source>
        <strain evidence="3">CCUG 59778</strain>
    </source>
</reference>
<dbReference type="Proteomes" id="UP001596157">
    <property type="component" value="Unassembled WGS sequence"/>
</dbReference>
<dbReference type="EMBL" id="JBHSKF010000021">
    <property type="protein sequence ID" value="MFC5291143.1"/>
    <property type="molecule type" value="Genomic_DNA"/>
</dbReference>
<organism evidence="2 3">
    <name type="scientific">Actinokineospora guangxiensis</name>
    <dbReference type="NCBI Taxonomy" id="1490288"/>
    <lineage>
        <taxon>Bacteria</taxon>
        <taxon>Bacillati</taxon>
        <taxon>Actinomycetota</taxon>
        <taxon>Actinomycetes</taxon>
        <taxon>Pseudonocardiales</taxon>
        <taxon>Pseudonocardiaceae</taxon>
        <taxon>Actinokineospora</taxon>
    </lineage>
</organism>
<comment type="caution">
    <text evidence="2">The sequence shown here is derived from an EMBL/GenBank/DDBJ whole genome shotgun (WGS) entry which is preliminary data.</text>
</comment>
<proteinExistence type="predicted"/>
<feature type="region of interest" description="Disordered" evidence="1">
    <location>
        <begin position="109"/>
        <end position="147"/>
    </location>
</feature>
<protein>
    <recommendedName>
        <fullName evidence="4">Type VII secretion system (Wss) protein ESAT-6</fullName>
    </recommendedName>
</protein>
<evidence type="ECO:0000313" key="3">
    <source>
        <dbReference type="Proteomes" id="UP001596157"/>
    </source>
</evidence>
<gene>
    <name evidence="2" type="ORF">ACFPM7_29180</name>
</gene>
<evidence type="ECO:0000313" key="2">
    <source>
        <dbReference type="EMBL" id="MFC5291143.1"/>
    </source>
</evidence>
<name>A0ABW0EUV9_9PSEU</name>
<keyword evidence="3" id="KW-1185">Reference proteome</keyword>
<feature type="compositionally biased region" description="Acidic residues" evidence="1">
    <location>
        <begin position="136"/>
        <end position="147"/>
    </location>
</feature>